<feature type="compositionally biased region" description="Basic and acidic residues" evidence="1">
    <location>
        <begin position="66"/>
        <end position="75"/>
    </location>
</feature>
<keyword evidence="3" id="KW-1185">Reference proteome</keyword>
<dbReference type="OrthoDB" id="6501032at2759"/>
<dbReference type="AlphaFoldDB" id="A0A9N9TTF5"/>
<protein>
    <submittedName>
        <fullName evidence="2">Uncharacterized protein</fullName>
    </submittedName>
</protein>
<evidence type="ECO:0000313" key="3">
    <source>
        <dbReference type="Proteomes" id="UP001153712"/>
    </source>
</evidence>
<sequence length="356" mass="40937">MSHAGFSREDFSNTGGGGCDKINRYINNNGFNNMEEFNNADESNSMEECNSLEDLRNTEGYNSTEESNHLGDEEEEVAAKDKYSTKNRLWNSNFVDITDANDKKSQYKKNNYKFARNSTGLVTLYITSCEQNSPTRLSIETLKKAVPNLNFDSTIETEYGLIINLQNDIYIQKLLRMDLAKIFQKPVQAVPLFSGNYLKIVSFKQIPWCVRVEEIENCLKNQGIKHGRISREKSTLFIETTDFPNYQRLKEEGINFYNSVMFLASEDTGINDEIHYNSDDIIQCYKCQGFWHTANTCKQNVRCVRCGEQHLVQNCNRPKCSPICCNCKGPHHAAYKLCPVRLKLQKSVRVSFLFDQ</sequence>
<evidence type="ECO:0000256" key="1">
    <source>
        <dbReference type="SAM" id="MobiDB-lite"/>
    </source>
</evidence>
<feature type="region of interest" description="Disordered" evidence="1">
    <location>
        <begin position="55"/>
        <end position="75"/>
    </location>
</feature>
<organism evidence="2 3">
    <name type="scientific">Phyllotreta striolata</name>
    <name type="common">Striped flea beetle</name>
    <name type="synonym">Crioceris striolata</name>
    <dbReference type="NCBI Taxonomy" id="444603"/>
    <lineage>
        <taxon>Eukaryota</taxon>
        <taxon>Metazoa</taxon>
        <taxon>Ecdysozoa</taxon>
        <taxon>Arthropoda</taxon>
        <taxon>Hexapoda</taxon>
        <taxon>Insecta</taxon>
        <taxon>Pterygota</taxon>
        <taxon>Neoptera</taxon>
        <taxon>Endopterygota</taxon>
        <taxon>Coleoptera</taxon>
        <taxon>Polyphaga</taxon>
        <taxon>Cucujiformia</taxon>
        <taxon>Chrysomeloidea</taxon>
        <taxon>Chrysomelidae</taxon>
        <taxon>Galerucinae</taxon>
        <taxon>Alticini</taxon>
        <taxon>Phyllotreta</taxon>
    </lineage>
</organism>
<name>A0A9N9TTF5_PHYSR</name>
<evidence type="ECO:0000313" key="2">
    <source>
        <dbReference type="EMBL" id="CAG9860052.1"/>
    </source>
</evidence>
<proteinExistence type="predicted"/>
<dbReference type="Proteomes" id="UP001153712">
    <property type="component" value="Chromosome 3"/>
</dbReference>
<reference evidence="2" key="1">
    <citation type="submission" date="2022-01" db="EMBL/GenBank/DDBJ databases">
        <authorList>
            <person name="King R."/>
        </authorList>
    </citation>
    <scope>NUCLEOTIDE SEQUENCE</scope>
</reference>
<dbReference type="EMBL" id="OU900096">
    <property type="protein sequence ID" value="CAG9860052.1"/>
    <property type="molecule type" value="Genomic_DNA"/>
</dbReference>
<gene>
    <name evidence="2" type="ORF">PHYEVI_LOCUS6409</name>
</gene>
<accession>A0A9N9TTF5</accession>